<accession>V2QB50</accession>
<organism evidence="1 2">
    <name type="scientific">Mucispirillum schaedleri ASF457</name>
    <dbReference type="NCBI Taxonomy" id="1379858"/>
    <lineage>
        <taxon>Bacteria</taxon>
        <taxon>Pseudomonadati</taxon>
        <taxon>Deferribacterota</taxon>
        <taxon>Deferribacteres</taxon>
        <taxon>Deferribacterales</taxon>
        <taxon>Mucispirillaceae</taxon>
        <taxon>Mucispirillum</taxon>
    </lineage>
</organism>
<dbReference type="OrthoDB" id="5782056at2"/>
<keyword evidence="2" id="KW-1185">Reference proteome</keyword>
<dbReference type="PROSITE" id="PS50965">
    <property type="entry name" value="NERD"/>
    <property type="match status" value="1"/>
</dbReference>
<sequence>MILLDNYKDVLDYYANTPANMVDKQQYKYDAGTSFELDINDTIIKNFDSFFLYWQIKFSFHTFFNWTVNLSLNNIFTNQLNNQNSNDTDVSFLFKDKNNMFTIDHMIVTPYAVFILEAKNHKAQTKYKSELHKWHIINEKKIINIINNPVLQVLKYKTVVSTFMSYYKINLPIIPKVIFKQQVNLDDITDNEKKLCIYPCDLSKLIHTSKKDNIFQPNEALKFAKILFYYGCHPIAYDDNKINWSVSK</sequence>
<dbReference type="InterPro" id="IPR011528">
    <property type="entry name" value="NERD"/>
</dbReference>
<protein>
    <submittedName>
        <fullName evidence="1">Uncharacterized protein</fullName>
    </submittedName>
</protein>
<dbReference type="KEGG" id="msch:N508_001397"/>
<gene>
    <name evidence="1" type="ORF">N508_001397</name>
</gene>
<evidence type="ECO:0000313" key="1">
    <source>
        <dbReference type="EMBL" id="USF24311.1"/>
    </source>
</evidence>
<name>V2QB50_9BACT</name>
<dbReference type="Proteomes" id="UP000017429">
    <property type="component" value="Chromosome"/>
</dbReference>
<reference evidence="1" key="2">
    <citation type="submission" date="2022-05" db="EMBL/GenBank/DDBJ databases">
        <authorList>
            <person name="Proctor A.L."/>
            <person name="Phillips G.J."/>
            <person name="Wannemuehler M.J."/>
        </authorList>
    </citation>
    <scope>NUCLEOTIDE SEQUENCE</scope>
    <source>
        <strain evidence="1">ASF457</strain>
    </source>
</reference>
<proteinExistence type="predicted"/>
<reference evidence="1" key="3">
    <citation type="submission" date="2022-06" db="EMBL/GenBank/DDBJ databases">
        <title>Resources to Facilitate Use of the Altered Schaedler Flora (ASF) Mouse Model to Study Microbiome Function.</title>
        <authorList>
            <person name="Proctor A."/>
            <person name="Parvinroo S."/>
            <person name="Richie T."/>
            <person name="Jia X."/>
            <person name="Lee S.T.M."/>
            <person name="Karp P.D."/>
            <person name="Paley S."/>
            <person name="Kostic A.D."/>
            <person name="Pierre J.F."/>
            <person name="Wannemuehler M.J."/>
            <person name="Phillips G.J."/>
        </authorList>
    </citation>
    <scope>NUCLEOTIDE SEQUENCE</scope>
    <source>
        <strain evidence="1">ASF457</strain>
    </source>
</reference>
<dbReference type="AlphaFoldDB" id="V2QB50"/>
<dbReference type="Pfam" id="PF08378">
    <property type="entry name" value="NERD"/>
    <property type="match status" value="1"/>
</dbReference>
<dbReference type="RefSeq" id="WP_023275704.1">
    <property type="nucleotide sequence ID" value="NZ_CP097562.1"/>
</dbReference>
<dbReference type="EMBL" id="CP097562">
    <property type="protein sequence ID" value="USF24311.1"/>
    <property type="molecule type" value="Genomic_DNA"/>
</dbReference>
<reference evidence="1" key="1">
    <citation type="journal article" date="2014" name="Genome Announc.">
        <title>Draft genome sequences of the altered schaedler flora, a defined bacterial community from gnotobiotic mice.</title>
        <authorList>
            <person name="Wannemuehler M.J."/>
            <person name="Overstreet A.M."/>
            <person name="Ward D.V."/>
            <person name="Phillips G.J."/>
        </authorList>
    </citation>
    <scope>NUCLEOTIDE SEQUENCE</scope>
    <source>
        <strain evidence="1">ASF457</strain>
    </source>
</reference>
<evidence type="ECO:0000313" key="2">
    <source>
        <dbReference type="Proteomes" id="UP000017429"/>
    </source>
</evidence>